<dbReference type="PROSITE" id="PS01045">
    <property type="entry name" value="SQUALEN_PHYTOEN_SYN_2"/>
    <property type="match status" value="1"/>
</dbReference>
<proteinExistence type="predicted"/>
<dbReference type="AlphaFoldDB" id="A0A4Y6UL54"/>
<dbReference type="InterPro" id="IPR019845">
    <property type="entry name" value="Squalene/phytoene_synthase_CS"/>
</dbReference>
<evidence type="ECO:0000313" key="2">
    <source>
        <dbReference type="EMBL" id="QDH17804.1"/>
    </source>
</evidence>
<dbReference type="Pfam" id="PF00494">
    <property type="entry name" value="SQS_PSY"/>
    <property type="match status" value="1"/>
</dbReference>
<evidence type="ECO:0000313" key="3">
    <source>
        <dbReference type="Proteomes" id="UP000316313"/>
    </source>
</evidence>
<dbReference type="GO" id="GO:0016117">
    <property type="term" value="P:carotenoid biosynthetic process"/>
    <property type="evidence" value="ECO:0007669"/>
    <property type="project" value="InterPro"/>
</dbReference>
<dbReference type="InterPro" id="IPR002060">
    <property type="entry name" value="Squ/phyt_synthse"/>
</dbReference>
<dbReference type="SUPFAM" id="SSF48576">
    <property type="entry name" value="Terpenoid synthases"/>
    <property type="match status" value="1"/>
</dbReference>
<dbReference type="KEGG" id="ssam:E3D00_09655"/>
<dbReference type="RefSeq" id="WP_141462096.1">
    <property type="nucleotide sequence ID" value="NZ_CP038141.1"/>
</dbReference>
<dbReference type="SFLD" id="SFLDG01212">
    <property type="entry name" value="Phytoene_synthase_like"/>
    <property type="match status" value="1"/>
</dbReference>
<dbReference type="PROSITE" id="PS01044">
    <property type="entry name" value="SQUALEN_PHYTOEN_SYN_1"/>
    <property type="match status" value="1"/>
</dbReference>
<protein>
    <submittedName>
        <fullName evidence="2">Presqualene diphosphate synthase HpnD</fullName>
        <ecNumber evidence="2">2.5.1.103</ecNumber>
    </submittedName>
</protein>
<sequence length="292" mass="32873">MLSDKVRASSGLLCAQTDLKYVEQIVHHSGTSFAKGMKILPLARRQGMFAVYAFCRVVDDIADGDAGVSDPIAALKEWHERVDELFSGVARDALDRVLIAVISRYQLRKEDFHAVIDGMLMDCEAPIIAPTEKNLDLYCDRVASAVGRLSVRVFGDSSPAADKVSNHLGRALQLTNILRDISEDAQRGRLYLPAELLERFNVPLDPQEALYAHGLDGVARILARRAHDHFREARRAMKECKKSAMRPARMMAASYEPILRALEKRGWKNVDQPLRFNPLERKLKTFVTYLIK</sequence>
<keyword evidence="3" id="KW-1185">Reference proteome</keyword>
<dbReference type="SFLD" id="SFLDG01018">
    <property type="entry name" value="Squalene/Phytoene_Synthase_Lik"/>
    <property type="match status" value="1"/>
</dbReference>
<gene>
    <name evidence="2" type="primary">hpnD</name>
    <name evidence="2" type="ORF">E3D00_09655</name>
</gene>
<dbReference type="Gene3D" id="1.10.600.10">
    <property type="entry name" value="Farnesyl Diphosphate Synthase"/>
    <property type="match status" value="1"/>
</dbReference>
<evidence type="ECO:0000256" key="1">
    <source>
        <dbReference type="ARBA" id="ARBA00022679"/>
    </source>
</evidence>
<dbReference type="InterPro" id="IPR008949">
    <property type="entry name" value="Isoprenoid_synthase_dom_sf"/>
</dbReference>
<reference evidence="2 3" key="1">
    <citation type="submission" date="2019-03" db="EMBL/GenBank/DDBJ databases">
        <title>The complete genome sequence of Swingsia samuiensis NBRC107927(T).</title>
        <authorList>
            <person name="Chua K.-O."/>
            <person name="Chan K.-G."/>
            <person name="See-Too W.-S."/>
        </authorList>
    </citation>
    <scope>NUCLEOTIDE SEQUENCE [LARGE SCALE GENOMIC DNA]</scope>
    <source>
        <strain evidence="2 3">AH83</strain>
    </source>
</reference>
<dbReference type="InterPro" id="IPR044843">
    <property type="entry name" value="Trans_IPPS_bact-type"/>
</dbReference>
<dbReference type="EMBL" id="CP038141">
    <property type="protein sequence ID" value="QDH17804.1"/>
    <property type="molecule type" value="Genomic_DNA"/>
</dbReference>
<accession>A0A4Y6UL54</accession>
<dbReference type="GO" id="GO:0051996">
    <property type="term" value="F:squalene synthase [NAD(P)H] activity"/>
    <property type="evidence" value="ECO:0007669"/>
    <property type="project" value="InterPro"/>
</dbReference>
<dbReference type="CDD" id="cd00683">
    <property type="entry name" value="Trans_IPPS_HH"/>
    <property type="match status" value="1"/>
</dbReference>
<dbReference type="GO" id="GO:0004311">
    <property type="term" value="F:geranylgeranyl diphosphate synthase activity"/>
    <property type="evidence" value="ECO:0007669"/>
    <property type="project" value="InterPro"/>
</dbReference>
<dbReference type="EC" id="2.5.1.103" evidence="2"/>
<dbReference type="OrthoDB" id="9807580at2"/>
<dbReference type="PANTHER" id="PTHR31480">
    <property type="entry name" value="BIFUNCTIONAL LYCOPENE CYCLASE/PHYTOENE SYNTHASE"/>
    <property type="match status" value="1"/>
</dbReference>
<dbReference type="NCBIfam" id="TIGR03465">
    <property type="entry name" value="HpnD"/>
    <property type="match status" value="1"/>
</dbReference>
<dbReference type="InterPro" id="IPR033904">
    <property type="entry name" value="Trans_IPPS_HH"/>
</dbReference>
<dbReference type="Proteomes" id="UP000316313">
    <property type="component" value="Chromosome"/>
</dbReference>
<dbReference type="SFLD" id="SFLDS00005">
    <property type="entry name" value="Isoprenoid_Synthase_Type_I"/>
    <property type="match status" value="1"/>
</dbReference>
<name>A0A4Y6UL54_9PROT</name>
<dbReference type="InterPro" id="IPR017828">
    <property type="entry name" value="SQ_synth_HpnD-like"/>
</dbReference>
<organism evidence="2 3">
    <name type="scientific">Swingsia samuiensis</name>
    <dbReference type="NCBI Taxonomy" id="1293412"/>
    <lineage>
        <taxon>Bacteria</taxon>
        <taxon>Pseudomonadati</taxon>
        <taxon>Pseudomonadota</taxon>
        <taxon>Alphaproteobacteria</taxon>
        <taxon>Acetobacterales</taxon>
        <taxon>Acetobacteraceae</taxon>
        <taxon>Swingsia</taxon>
    </lineage>
</organism>
<keyword evidence="1 2" id="KW-0808">Transferase</keyword>